<dbReference type="PANTHER" id="PTHR23026:SF90">
    <property type="entry name" value="IODOTYROSINE DEIODINASE 1"/>
    <property type="match status" value="1"/>
</dbReference>
<keyword evidence="1" id="KW-0285">Flavoprotein</keyword>
<keyword evidence="6" id="KW-1185">Reference proteome</keyword>
<keyword evidence="3 5" id="KW-0560">Oxidoreductase</keyword>
<dbReference type="GO" id="GO:0102919">
    <property type="term" value="F:5,6-dimethylbenzimidazole synthase activity"/>
    <property type="evidence" value="ECO:0007669"/>
    <property type="project" value="UniProtKB-EC"/>
</dbReference>
<dbReference type="AlphaFoldDB" id="A0A558AHB7"/>
<evidence type="ECO:0000256" key="1">
    <source>
        <dbReference type="ARBA" id="ARBA00022630"/>
    </source>
</evidence>
<dbReference type="InterPro" id="IPR050627">
    <property type="entry name" value="Nitroreductase/BluB"/>
</dbReference>
<evidence type="ECO:0000313" key="5">
    <source>
        <dbReference type="EMBL" id="TVT23663.1"/>
    </source>
</evidence>
<dbReference type="InterPro" id="IPR000415">
    <property type="entry name" value="Nitroreductase-like"/>
</dbReference>
<feature type="domain" description="Nitroreductase" evidence="4">
    <location>
        <begin position="10"/>
        <end position="175"/>
    </location>
</feature>
<proteinExistence type="predicted"/>
<dbReference type="Pfam" id="PF00881">
    <property type="entry name" value="Nitroreductase"/>
    <property type="match status" value="1"/>
</dbReference>
<evidence type="ECO:0000256" key="3">
    <source>
        <dbReference type="ARBA" id="ARBA00023002"/>
    </source>
</evidence>
<dbReference type="OrthoDB" id="9773807at2"/>
<protein>
    <submittedName>
        <fullName evidence="5">5,6-dimethylbenzimidazole synthase</fullName>
        <ecNumber evidence="5">1.13.11.79</ecNumber>
    </submittedName>
</protein>
<reference evidence="5 6" key="1">
    <citation type="submission" date="2019-07" db="EMBL/GenBank/DDBJ databases">
        <title>New species of Amycolatopsis and Streptomyces.</title>
        <authorList>
            <person name="Duangmal K."/>
            <person name="Teo W.F.A."/>
            <person name="Lipun K."/>
        </authorList>
    </citation>
    <scope>NUCLEOTIDE SEQUENCE [LARGE SCALE GENOMIC DNA]</scope>
    <source>
        <strain evidence="5 6">JCM 30562</strain>
    </source>
</reference>
<dbReference type="Gene3D" id="3.40.109.10">
    <property type="entry name" value="NADH Oxidase"/>
    <property type="match status" value="1"/>
</dbReference>
<evidence type="ECO:0000259" key="4">
    <source>
        <dbReference type="Pfam" id="PF00881"/>
    </source>
</evidence>
<organism evidence="5 6">
    <name type="scientific">Amycolatopsis acidiphila</name>
    <dbReference type="NCBI Taxonomy" id="715473"/>
    <lineage>
        <taxon>Bacteria</taxon>
        <taxon>Bacillati</taxon>
        <taxon>Actinomycetota</taxon>
        <taxon>Actinomycetes</taxon>
        <taxon>Pseudonocardiales</taxon>
        <taxon>Pseudonocardiaceae</taxon>
        <taxon>Amycolatopsis</taxon>
    </lineage>
</organism>
<evidence type="ECO:0000313" key="6">
    <source>
        <dbReference type="Proteomes" id="UP000318578"/>
    </source>
</evidence>
<dbReference type="NCBIfam" id="TIGR02476">
    <property type="entry name" value="BluB"/>
    <property type="match status" value="1"/>
</dbReference>
<comment type="caution">
    <text evidence="5">The sequence shown here is derived from an EMBL/GenBank/DDBJ whole genome shotgun (WGS) entry which is preliminary data.</text>
</comment>
<sequence>MTQAFYDVLLRRRDVRAEFTGEPIPDDVLARVLEAAHAAPSVGLTQPWDFVLVSGTATRAAFREHVLTERAVFAQSLPEGRNATFDRIKIEGILESSLGIVVTYDPARGAPDVLGRHAIADAGLYSVCLAIQNLWLAATAENLGVGWVSFYREEFLSELLGIPAGIRPVAWLCVGPVSRLHETPDLERHGWRRRRPVAAATHLERFGEQGGVHNSCPTEPEETSTQ</sequence>
<dbReference type="EMBL" id="VJZA01000010">
    <property type="protein sequence ID" value="TVT23663.1"/>
    <property type="molecule type" value="Genomic_DNA"/>
</dbReference>
<dbReference type="Proteomes" id="UP000318578">
    <property type="component" value="Unassembled WGS sequence"/>
</dbReference>
<dbReference type="SUPFAM" id="SSF55469">
    <property type="entry name" value="FMN-dependent nitroreductase-like"/>
    <property type="match status" value="1"/>
</dbReference>
<gene>
    <name evidence="5" type="primary">bluB</name>
    <name evidence="5" type="ORF">FNH06_09175</name>
</gene>
<dbReference type="EC" id="1.13.11.79" evidence="5"/>
<name>A0A558AHB7_9PSEU</name>
<evidence type="ECO:0000256" key="2">
    <source>
        <dbReference type="ARBA" id="ARBA00022643"/>
    </source>
</evidence>
<dbReference type="InterPro" id="IPR029479">
    <property type="entry name" value="Nitroreductase"/>
</dbReference>
<dbReference type="InterPro" id="IPR012825">
    <property type="entry name" value="BluB"/>
</dbReference>
<accession>A0A558AHB7</accession>
<dbReference type="PANTHER" id="PTHR23026">
    <property type="entry name" value="NADPH NITROREDUCTASE"/>
    <property type="match status" value="1"/>
</dbReference>
<keyword evidence="2" id="KW-0288">FMN</keyword>
<dbReference type="RefSeq" id="WP_144636562.1">
    <property type="nucleotide sequence ID" value="NZ_BNAX01000009.1"/>
</dbReference>